<feature type="transmembrane region" description="Helical" evidence="5">
    <location>
        <begin position="580"/>
        <end position="600"/>
    </location>
</feature>
<dbReference type="Proteomes" id="UP000183567">
    <property type="component" value="Unassembled WGS sequence"/>
</dbReference>
<evidence type="ECO:0000256" key="2">
    <source>
        <dbReference type="ARBA" id="ARBA00022692"/>
    </source>
</evidence>
<evidence type="ECO:0000259" key="6">
    <source>
        <dbReference type="Pfam" id="PF00724"/>
    </source>
</evidence>
<name>A0A1J8PV35_9AGAM</name>
<dbReference type="Gene3D" id="3.20.20.70">
    <property type="entry name" value="Aldolase class I"/>
    <property type="match status" value="1"/>
</dbReference>
<dbReference type="Gene3D" id="1.10.357.140">
    <property type="entry name" value="UbiA prenyltransferase"/>
    <property type="match status" value="1"/>
</dbReference>
<dbReference type="GO" id="GO:0010181">
    <property type="term" value="F:FMN binding"/>
    <property type="evidence" value="ECO:0007669"/>
    <property type="project" value="InterPro"/>
</dbReference>
<keyword evidence="4 5" id="KW-0472">Membrane</keyword>
<dbReference type="STRING" id="180088.A0A1J8PV35"/>
<feature type="transmembrane region" description="Helical" evidence="5">
    <location>
        <begin position="612"/>
        <end position="631"/>
    </location>
</feature>
<feature type="domain" description="NADH:flavin oxidoreductase/NADH oxidase N-terminal" evidence="6">
    <location>
        <begin position="5"/>
        <end position="324"/>
    </location>
</feature>
<dbReference type="PANTHER" id="PTHR22893:SF91">
    <property type="entry name" value="NADPH DEHYDROGENASE 2-RELATED"/>
    <property type="match status" value="1"/>
</dbReference>
<evidence type="ECO:0000256" key="4">
    <source>
        <dbReference type="ARBA" id="ARBA00023136"/>
    </source>
</evidence>
<organism evidence="7 8">
    <name type="scientific">Rhizopogon vesiculosus</name>
    <dbReference type="NCBI Taxonomy" id="180088"/>
    <lineage>
        <taxon>Eukaryota</taxon>
        <taxon>Fungi</taxon>
        <taxon>Dikarya</taxon>
        <taxon>Basidiomycota</taxon>
        <taxon>Agaricomycotina</taxon>
        <taxon>Agaricomycetes</taxon>
        <taxon>Agaricomycetidae</taxon>
        <taxon>Boletales</taxon>
        <taxon>Suillineae</taxon>
        <taxon>Rhizopogonaceae</taxon>
        <taxon>Rhizopogon</taxon>
    </lineage>
</organism>
<comment type="subcellular location">
    <subcellularLocation>
        <location evidence="1">Membrane</location>
        <topology evidence="1">Multi-pass membrane protein</topology>
    </subcellularLocation>
</comment>
<dbReference type="Pfam" id="PF00724">
    <property type="entry name" value="Oxidored_FMN"/>
    <property type="match status" value="1"/>
</dbReference>
<keyword evidence="8" id="KW-1185">Reference proteome</keyword>
<dbReference type="CDD" id="cd13965">
    <property type="entry name" value="PT_UbiA_3"/>
    <property type="match status" value="1"/>
</dbReference>
<dbReference type="GO" id="GO:0016491">
    <property type="term" value="F:oxidoreductase activity"/>
    <property type="evidence" value="ECO:0007669"/>
    <property type="project" value="InterPro"/>
</dbReference>
<comment type="caution">
    <text evidence="7">The sequence shown here is derived from an EMBL/GenBank/DDBJ whole genome shotgun (WGS) entry which is preliminary data.</text>
</comment>
<dbReference type="PANTHER" id="PTHR22893">
    <property type="entry name" value="NADH OXIDOREDUCTASE-RELATED"/>
    <property type="match status" value="1"/>
</dbReference>
<proteinExistence type="predicted"/>
<dbReference type="InterPro" id="IPR000537">
    <property type="entry name" value="UbiA_prenyltransferase"/>
</dbReference>
<evidence type="ECO:0000256" key="5">
    <source>
        <dbReference type="SAM" id="Phobius"/>
    </source>
</evidence>
<gene>
    <name evidence="7" type="ORF">AZE42_05791</name>
</gene>
<dbReference type="InterPro" id="IPR013785">
    <property type="entry name" value="Aldolase_TIM"/>
</dbReference>
<protein>
    <recommendedName>
        <fullName evidence="6">NADH:flavin oxidoreductase/NADH oxidase N-terminal domain-containing protein</fullName>
    </recommendedName>
</protein>
<sequence length="633" mass="70047">MTHTLFSPIKVGYMNLSHRVVLAPLTRFRAQLTHVPGPFAAIYYAQRASVPGTLLISEATYISQAAGGMDFVPGIYTQEQITGWKDVTDAVHEKKSFIFCQLWALGRAAFPDVLAKENNSPLVSASPIPLSISPTSVPHALTEPEIKTYIANYAAAARKSIEAGFDGVEIHSANGYLIDQFLQEVSNTRDDEWGGSIEKRARFAIEIVDAIVKEVGAERVGIRLSPWSPFQDMGTSDPMPQFTYLVRQLKKHNLAYLHVTEPRIGGNVDVDAPPESTNDLLRQIWCGEDNDSVFISAGGYTRQTAVETAEEKGGMIAFGRLYIPNIWCGEDKDSVFISAGGYTRQTAIETAEEKGGMVAFGRLYIPNSDILTGLIPITLFVLAVSPHPHLARIPETIIWMWMHILKHDISNQIQDPEEDKKNKPDRPLPAGRITIQNAAYVRWILVPVSLVFSAKYGKLALASSACAETLSIWYNNFGGDKGWLSKNLLTAAGYICVEVGAIIVAGPSPSIDGIGTRAITFNCAVFATTIHAQDFKDEEGDRSTGRHTLVTLFPTFSRMSMVISIPLWSFCLSRLWKVDYICSAAFIIYGMIVGVRFAVYRTTSANRQSCKLYSLWFTIAHLLPGYWRFFYSS</sequence>
<dbReference type="SUPFAM" id="SSF51395">
    <property type="entry name" value="FMN-linked oxidoreductases"/>
    <property type="match status" value="1"/>
</dbReference>
<dbReference type="InterPro" id="IPR045247">
    <property type="entry name" value="Oye-like"/>
</dbReference>
<keyword evidence="3 5" id="KW-1133">Transmembrane helix</keyword>
<evidence type="ECO:0000313" key="8">
    <source>
        <dbReference type="Proteomes" id="UP000183567"/>
    </source>
</evidence>
<evidence type="ECO:0000256" key="1">
    <source>
        <dbReference type="ARBA" id="ARBA00004141"/>
    </source>
</evidence>
<dbReference type="OrthoDB" id="276546at2759"/>
<reference evidence="7 8" key="1">
    <citation type="submission" date="2016-03" db="EMBL/GenBank/DDBJ databases">
        <title>Comparative genomics of the ectomycorrhizal sister species Rhizopogon vinicolor and Rhizopogon vesiculosus (Basidiomycota: Boletales) reveals a divergence of the mating type B locus.</title>
        <authorList>
            <person name="Mujic A.B."/>
            <person name="Kuo A."/>
            <person name="Tritt A."/>
            <person name="Lipzen A."/>
            <person name="Chen C."/>
            <person name="Johnson J."/>
            <person name="Sharma A."/>
            <person name="Barry K."/>
            <person name="Grigoriev I.V."/>
            <person name="Spatafora J.W."/>
        </authorList>
    </citation>
    <scope>NUCLEOTIDE SEQUENCE [LARGE SCALE GENOMIC DNA]</scope>
    <source>
        <strain evidence="7 8">AM-OR11-056</strain>
    </source>
</reference>
<evidence type="ECO:0000313" key="7">
    <source>
        <dbReference type="EMBL" id="OJA12733.1"/>
    </source>
</evidence>
<dbReference type="InterPro" id="IPR001155">
    <property type="entry name" value="OxRdtase_FMN_N"/>
</dbReference>
<dbReference type="EMBL" id="LVVM01004525">
    <property type="protein sequence ID" value="OJA12733.1"/>
    <property type="molecule type" value="Genomic_DNA"/>
</dbReference>
<dbReference type="GO" id="GO:0016765">
    <property type="term" value="F:transferase activity, transferring alkyl or aryl (other than methyl) groups"/>
    <property type="evidence" value="ECO:0007669"/>
    <property type="project" value="InterPro"/>
</dbReference>
<dbReference type="Pfam" id="PF01040">
    <property type="entry name" value="UbiA"/>
    <property type="match status" value="1"/>
</dbReference>
<dbReference type="AlphaFoldDB" id="A0A1J8PV35"/>
<keyword evidence="2 5" id="KW-0812">Transmembrane</keyword>
<evidence type="ECO:0000256" key="3">
    <source>
        <dbReference type="ARBA" id="ARBA00022989"/>
    </source>
</evidence>
<dbReference type="CDD" id="cd02933">
    <property type="entry name" value="OYE_like_FMN"/>
    <property type="match status" value="1"/>
</dbReference>
<accession>A0A1J8PV35</accession>
<dbReference type="GO" id="GO:0016020">
    <property type="term" value="C:membrane"/>
    <property type="evidence" value="ECO:0007669"/>
    <property type="project" value="UniProtKB-SubCell"/>
</dbReference>
<dbReference type="InterPro" id="IPR044878">
    <property type="entry name" value="UbiA_sf"/>
</dbReference>